<organism evidence="3 4">
    <name type="scientific">Turneriella parva (strain ATCC BAA-1111 / DSM 21527 / NCTC 11395 / H)</name>
    <name type="common">Leptospira parva</name>
    <dbReference type="NCBI Taxonomy" id="869212"/>
    <lineage>
        <taxon>Bacteria</taxon>
        <taxon>Pseudomonadati</taxon>
        <taxon>Spirochaetota</taxon>
        <taxon>Spirochaetia</taxon>
        <taxon>Leptospirales</taxon>
        <taxon>Leptospiraceae</taxon>
        <taxon>Turneriella</taxon>
    </lineage>
</organism>
<evidence type="ECO:0000259" key="2">
    <source>
        <dbReference type="Pfam" id="PF04316"/>
    </source>
</evidence>
<evidence type="ECO:0000313" key="4">
    <source>
        <dbReference type="Proteomes" id="UP000006048"/>
    </source>
</evidence>
<protein>
    <submittedName>
        <fullName evidence="3">Anti-sigma-28 factor, FlgM family</fullName>
    </submittedName>
</protein>
<dbReference type="Pfam" id="PF04316">
    <property type="entry name" value="FlgM"/>
    <property type="match status" value="1"/>
</dbReference>
<dbReference type="SUPFAM" id="SSF101498">
    <property type="entry name" value="Anti-sigma factor FlgM"/>
    <property type="match status" value="1"/>
</dbReference>
<dbReference type="OrthoDB" id="344017at2"/>
<evidence type="ECO:0000313" key="3">
    <source>
        <dbReference type="EMBL" id="AFM13511.1"/>
    </source>
</evidence>
<dbReference type="KEGG" id="tpx:Turpa_2872"/>
<gene>
    <name evidence="3" type="ordered locus">Turpa_2872</name>
</gene>
<feature type="region of interest" description="Disordered" evidence="1">
    <location>
        <begin position="1"/>
        <end position="29"/>
    </location>
</feature>
<dbReference type="InterPro" id="IPR031316">
    <property type="entry name" value="FlgM_C"/>
</dbReference>
<name>I4B8A4_TURPD</name>
<accession>I4B8A4</accession>
<reference evidence="3 4" key="1">
    <citation type="submission" date="2012-06" db="EMBL/GenBank/DDBJ databases">
        <title>The complete chromosome of genome of Turneriella parva DSM 21527.</title>
        <authorList>
            <consortium name="US DOE Joint Genome Institute (JGI-PGF)"/>
            <person name="Lucas S."/>
            <person name="Han J."/>
            <person name="Lapidus A."/>
            <person name="Bruce D."/>
            <person name="Goodwin L."/>
            <person name="Pitluck S."/>
            <person name="Peters L."/>
            <person name="Kyrpides N."/>
            <person name="Mavromatis K."/>
            <person name="Ivanova N."/>
            <person name="Mikhailova N."/>
            <person name="Chertkov O."/>
            <person name="Detter J.C."/>
            <person name="Tapia R."/>
            <person name="Han C."/>
            <person name="Land M."/>
            <person name="Hauser L."/>
            <person name="Markowitz V."/>
            <person name="Cheng J.-F."/>
            <person name="Hugenholtz P."/>
            <person name="Woyke T."/>
            <person name="Wu D."/>
            <person name="Gronow S."/>
            <person name="Wellnitz S."/>
            <person name="Brambilla E."/>
            <person name="Klenk H.-P."/>
            <person name="Eisen J.A."/>
        </authorList>
    </citation>
    <scope>NUCLEOTIDE SEQUENCE [LARGE SCALE GENOMIC DNA]</scope>
    <source>
        <strain evidence="4">ATCC BAA-1111 / DSM 21527 / NCTC 11395 / H</strain>
    </source>
</reference>
<evidence type="ECO:0000256" key="1">
    <source>
        <dbReference type="SAM" id="MobiDB-lite"/>
    </source>
</evidence>
<dbReference type="InterPro" id="IPR035890">
    <property type="entry name" value="Anti-sigma-28_factor_FlgM_sf"/>
</dbReference>
<keyword evidence="4" id="KW-1185">Reference proteome</keyword>
<proteinExistence type="predicted"/>
<dbReference type="STRING" id="869212.Turpa_2872"/>
<dbReference type="RefSeq" id="WP_014804013.1">
    <property type="nucleotide sequence ID" value="NC_018020.1"/>
</dbReference>
<dbReference type="AlphaFoldDB" id="I4B8A4"/>
<dbReference type="PATRIC" id="fig|869212.3.peg.2894"/>
<sequence>MNIDKINNAGQVQALNDKTGVKAQETKSPALGNDTVSISQAALQAREAAQVQKAVSSASDVRADRVREVKEKLARGEYDNPSNEVLGHIAAKLTTAVKAGQ</sequence>
<feature type="domain" description="Anti-sigma-28 factor FlgM C-terminal" evidence="2">
    <location>
        <begin position="34"/>
        <end position="85"/>
    </location>
</feature>
<dbReference type="Proteomes" id="UP000006048">
    <property type="component" value="Chromosome"/>
</dbReference>
<dbReference type="EMBL" id="CP002959">
    <property type="protein sequence ID" value="AFM13511.1"/>
    <property type="molecule type" value="Genomic_DNA"/>
</dbReference>
<dbReference type="HOGENOM" id="CLU_2343299_0_0_12"/>